<dbReference type="SMART" id="SM00530">
    <property type="entry name" value="HTH_XRE"/>
    <property type="match status" value="1"/>
</dbReference>
<accession>A0A9D2LI56</accession>
<gene>
    <name evidence="3" type="ORF">H9787_03110</name>
</gene>
<organism evidence="3 4">
    <name type="scientific">Candidatus Oscillibacter excrementigallinarum</name>
    <dbReference type="NCBI Taxonomy" id="2838716"/>
    <lineage>
        <taxon>Bacteria</taxon>
        <taxon>Bacillati</taxon>
        <taxon>Bacillota</taxon>
        <taxon>Clostridia</taxon>
        <taxon>Eubacteriales</taxon>
        <taxon>Oscillospiraceae</taxon>
        <taxon>Oscillibacter</taxon>
    </lineage>
</organism>
<dbReference type="Proteomes" id="UP000823824">
    <property type="component" value="Unassembled WGS sequence"/>
</dbReference>
<sequence length="73" mass="8463">MYPRIRDLREDSDRSQTELAKLLGMSQTGYSKYETGENDVPVAILEKLADLYHTSVDYLLGRTDQRKPYPPKK</sequence>
<reference evidence="3" key="1">
    <citation type="journal article" date="2021" name="PeerJ">
        <title>Extensive microbial diversity within the chicken gut microbiome revealed by metagenomics and culture.</title>
        <authorList>
            <person name="Gilroy R."/>
            <person name="Ravi A."/>
            <person name="Getino M."/>
            <person name="Pursley I."/>
            <person name="Horton D.L."/>
            <person name="Alikhan N.F."/>
            <person name="Baker D."/>
            <person name="Gharbi K."/>
            <person name="Hall N."/>
            <person name="Watson M."/>
            <person name="Adriaenssens E.M."/>
            <person name="Foster-Nyarko E."/>
            <person name="Jarju S."/>
            <person name="Secka A."/>
            <person name="Antonio M."/>
            <person name="Oren A."/>
            <person name="Chaudhuri R.R."/>
            <person name="La Ragione R."/>
            <person name="Hildebrand F."/>
            <person name="Pallen M.J."/>
        </authorList>
    </citation>
    <scope>NUCLEOTIDE SEQUENCE</scope>
    <source>
        <strain evidence="3">ChiBcec18-1249</strain>
    </source>
</reference>
<dbReference type="PROSITE" id="PS50943">
    <property type="entry name" value="HTH_CROC1"/>
    <property type="match status" value="1"/>
</dbReference>
<evidence type="ECO:0000259" key="2">
    <source>
        <dbReference type="PROSITE" id="PS50943"/>
    </source>
</evidence>
<dbReference type="EMBL" id="DWZJ01000022">
    <property type="protein sequence ID" value="HJB12685.1"/>
    <property type="molecule type" value="Genomic_DNA"/>
</dbReference>
<evidence type="ECO:0000256" key="1">
    <source>
        <dbReference type="ARBA" id="ARBA00023125"/>
    </source>
</evidence>
<dbReference type="InterPro" id="IPR010982">
    <property type="entry name" value="Lambda_DNA-bd_dom_sf"/>
</dbReference>
<name>A0A9D2LI56_9FIRM</name>
<dbReference type="PANTHER" id="PTHR46558:SF11">
    <property type="entry name" value="HTH-TYPE TRANSCRIPTIONAL REGULATOR XRE"/>
    <property type="match status" value="1"/>
</dbReference>
<dbReference type="SUPFAM" id="SSF47413">
    <property type="entry name" value="lambda repressor-like DNA-binding domains"/>
    <property type="match status" value="1"/>
</dbReference>
<keyword evidence="1" id="KW-0238">DNA-binding</keyword>
<evidence type="ECO:0000313" key="4">
    <source>
        <dbReference type="Proteomes" id="UP000823824"/>
    </source>
</evidence>
<evidence type="ECO:0000313" key="3">
    <source>
        <dbReference type="EMBL" id="HJB12685.1"/>
    </source>
</evidence>
<dbReference type="Gene3D" id="1.10.260.40">
    <property type="entry name" value="lambda repressor-like DNA-binding domains"/>
    <property type="match status" value="1"/>
</dbReference>
<dbReference type="PANTHER" id="PTHR46558">
    <property type="entry name" value="TRACRIPTIONAL REGULATORY PROTEIN-RELATED-RELATED"/>
    <property type="match status" value="1"/>
</dbReference>
<dbReference type="CDD" id="cd00093">
    <property type="entry name" value="HTH_XRE"/>
    <property type="match status" value="1"/>
</dbReference>
<feature type="domain" description="HTH cro/C1-type" evidence="2">
    <location>
        <begin position="5"/>
        <end position="59"/>
    </location>
</feature>
<reference evidence="3" key="2">
    <citation type="submission" date="2021-04" db="EMBL/GenBank/DDBJ databases">
        <authorList>
            <person name="Gilroy R."/>
        </authorList>
    </citation>
    <scope>NUCLEOTIDE SEQUENCE</scope>
    <source>
        <strain evidence="3">ChiBcec18-1249</strain>
    </source>
</reference>
<dbReference type="GO" id="GO:0003677">
    <property type="term" value="F:DNA binding"/>
    <property type="evidence" value="ECO:0007669"/>
    <property type="project" value="UniProtKB-KW"/>
</dbReference>
<dbReference type="InterPro" id="IPR001387">
    <property type="entry name" value="Cro/C1-type_HTH"/>
</dbReference>
<dbReference type="Pfam" id="PF01381">
    <property type="entry name" value="HTH_3"/>
    <property type="match status" value="1"/>
</dbReference>
<proteinExistence type="predicted"/>
<comment type="caution">
    <text evidence="3">The sequence shown here is derived from an EMBL/GenBank/DDBJ whole genome shotgun (WGS) entry which is preliminary data.</text>
</comment>
<dbReference type="AlphaFoldDB" id="A0A9D2LI56"/>
<protein>
    <submittedName>
        <fullName evidence="3">Helix-turn-helix domain-containing protein</fullName>
    </submittedName>
</protein>